<dbReference type="AlphaFoldDB" id="A0A3N6MN07"/>
<dbReference type="EMBL" id="RQIS01000011">
    <property type="protein sequence ID" value="RQH04918.1"/>
    <property type="molecule type" value="Genomic_DNA"/>
</dbReference>
<keyword evidence="1" id="KW-0456">Lyase</keyword>
<evidence type="ECO:0000313" key="4">
    <source>
        <dbReference type="Proteomes" id="UP000272778"/>
    </source>
</evidence>
<dbReference type="Pfam" id="PF04909">
    <property type="entry name" value="Amidohydro_2"/>
    <property type="match status" value="1"/>
</dbReference>
<dbReference type="RefSeq" id="WP_124152053.1">
    <property type="nucleotide sequence ID" value="NZ_RQIS01000011.1"/>
</dbReference>
<comment type="caution">
    <text evidence="3">The sequence shown here is derived from an EMBL/GenBank/DDBJ whole genome shotgun (WGS) entry which is preliminary data.</text>
</comment>
<feature type="domain" description="Amidohydrolase-related" evidence="2">
    <location>
        <begin position="3"/>
        <end position="345"/>
    </location>
</feature>
<dbReference type="GO" id="GO:0016831">
    <property type="term" value="F:carboxy-lyase activity"/>
    <property type="evidence" value="ECO:0007669"/>
    <property type="project" value="InterPro"/>
</dbReference>
<gene>
    <name evidence="3" type="ORF">D1Y85_16005</name>
</gene>
<organism evidence="3 4">
    <name type="scientific">Paraburkholderia dinghuensis</name>
    <dbReference type="NCBI Taxonomy" id="2305225"/>
    <lineage>
        <taxon>Bacteria</taxon>
        <taxon>Pseudomonadati</taxon>
        <taxon>Pseudomonadota</taxon>
        <taxon>Betaproteobacteria</taxon>
        <taxon>Burkholderiales</taxon>
        <taxon>Burkholderiaceae</taxon>
        <taxon>Paraburkholderia</taxon>
    </lineage>
</organism>
<dbReference type="OrthoDB" id="149172at2"/>
<accession>A0A3N6MN07</accession>
<dbReference type="PANTHER" id="PTHR21240:SF28">
    <property type="entry name" value="ISO-OROTATE DECARBOXYLASE (EUROFUNG)"/>
    <property type="match status" value="1"/>
</dbReference>
<evidence type="ECO:0000256" key="1">
    <source>
        <dbReference type="ARBA" id="ARBA00023239"/>
    </source>
</evidence>
<dbReference type="GO" id="GO:0005737">
    <property type="term" value="C:cytoplasm"/>
    <property type="evidence" value="ECO:0007669"/>
    <property type="project" value="TreeGrafter"/>
</dbReference>
<dbReference type="InterPro" id="IPR006680">
    <property type="entry name" value="Amidohydro-rel"/>
</dbReference>
<reference evidence="3 4" key="1">
    <citation type="submission" date="2018-11" db="EMBL/GenBank/DDBJ databases">
        <title>Paraburkholderia sp. DHOA04, isolated from soil.</title>
        <authorList>
            <person name="Gao Z.-H."/>
            <person name="Qiu L.-H."/>
            <person name="Fu J.-C."/>
        </authorList>
    </citation>
    <scope>NUCLEOTIDE SEQUENCE [LARGE SCALE GENOMIC DNA]</scope>
    <source>
        <strain evidence="3 4">DHOA04</strain>
    </source>
</reference>
<proteinExistence type="predicted"/>
<dbReference type="Gene3D" id="3.20.20.140">
    <property type="entry name" value="Metal-dependent hydrolases"/>
    <property type="match status" value="1"/>
</dbReference>
<dbReference type="InterPro" id="IPR032465">
    <property type="entry name" value="ACMSD"/>
</dbReference>
<dbReference type="Proteomes" id="UP000272778">
    <property type="component" value="Unassembled WGS sequence"/>
</dbReference>
<protein>
    <submittedName>
        <fullName evidence="3">Amidohydrolase</fullName>
    </submittedName>
</protein>
<evidence type="ECO:0000259" key="2">
    <source>
        <dbReference type="Pfam" id="PF04909"/>
    </source>
</evidence>
<keyword evidence="3" id="KW-0378">Hydrolase</keyword>
<dbReference type="GO" id="GO:0016787">
    <property type="term" value="F:hydrolase activity"/>
    <property type="evidence" value="ECO:0007669"/>
    <property type="project" value="UniProtKB-KW"/>
</dbReference>
<dbReference type="GO" id="GO:0019748">
    <property type="term" value="P:secondary metabolic process"/>
    <property type="evidence" value="ECO:0007669"/>
    <property type="project" value="TreeGrafter"/>
</dbReference>
<dbReference type="PANTHER" id="PTHR21240">
    <property type="entry name" value="2-AMINO-3-CARBOXYLMUCONATE-6-SEMIALDEHYDE DECARBOXYLASE"/>
    <property type="match status" value="1"/>
</dbReference>
<sequence length="361" mass="40295">MLIDLHAHAPHPGYYNQHPHWGPFFERHEDGDVKLRVGDWILTLGSPERKALVRAGKGPTLEEYQARWADPKVRLAGMDAAGQNAQVVSVPSHCYMYWAEKEFSVPFATKVNDTLAEYCSAAPDRLMFWAHAALNAPEQAALELRRACTELGAKGLVAGGANFGGLEFDSPELDPVWKALCDLDLPMFIHGYNQSVTWGKKANDDRYETTAIVGMQYDETRCFWNLVCGGVLDRFPDLKVYITHGGGYVPYQLGRLAQCNGNLDVAHNKKPVLEYLKKNFYFDVELHEIPMRQALIDIIGADRVLYGSNFGGSDAVRHDLTEGLRLSDDDLQKIRWKNACELLHLNPAKIGAPAKKQAVSA</sequence>
<name>A0A3N6MN07_9BURK</name>
<dbReference type="InterPro" id="IPR032466">
    <property type="entry name" value="Metal_Hydrolase"/>
</dbReference>
<evidence type="ECO:0000313" key="3">
    <source>
        <dbReference type="EMBL" id="RQH04918.1"/>
    </source>
</evidence>
<dbReference type="SUPFAM" id="SSF51556">
    <property type="entry name" value="Metallo-dependent hydrolases"/>
    <property type="match status" value="1"/>
</dbReference>
<keyword evidence="4" id="KW-1185">Reference proteome</keyword>